<evidence type="ECO:0000313" key="3">
    <source>
        <dbReference type="Proteomes" id="UP000053327"/>
    </source>
</evidence>
<accession>A0A0J9SRY7</accession>
<evidence type="ECO:0000256" key="1">
    <source>
        <dbReference type="SAM" id="Phobius"/>
    </source>
</evidence>
<evidence type="ECO:0008006" key="4">
    <source>
        <dbReference type="Google" id="ProtNLM"/>
    </source>
</evidence>
<dbReference type="OrthoDB" id="10675469at2759"/>
<proteinExistence type="predicted"/>
<keyword evidence="1" id="KW-0812">Transmembrane</keyword>
<gene>
    <name evidence="2" type="ORF">PVBG_01360</name>
</gene>
<keyword evidence="1" id="KW-0472">Membrane</keyword>
<dbReference type="AlphaFoldDB" id="A0A0J9SRY7"/>
<protein>
    <recommendedName>
        <fullName evidence="4">Variable surface protein Vir35</fullName>
    </recommendedName>
</protein>
<sequence>MSHLNKYIKTKYNIGNTWNVRNGRLLTNGVPKSELEQSESSDNITVLEEKNALKDITGSSEIHEKKEMDTSNSMYTYITKLEHGYPNKKGLKRLDCLYEKKLFEEMYKLDKSAGNKKSKNSYFKKVFWKRYGLRFVIFSLILLFGIVTSIMCNFGINRSGGANVKFMNIGTYLLGINGIFYIPSIIAFLYFITYILSKIGKYKRLKKSYDKI</sequence>
<dbReference type="Pfam" id="PF12420">
    <property type="entry name" value="DUF3671"/>
    <property type="match status" value="1"/>
</dbReference>
<name>A0A0J9SRY7_PLAV1</name>
<evidence type="ECO:0000313" key="2">
    <source>
        <dbReference type="EMBL" id="KMZ85850.1"/>
    </source>
</evidence>
<keyword evidence="1" id="KW-1133">Transmembrane helix</keyword>
<dbReference type="EMBL" id="KQ234829">
    <property type="protein sequence ID" value="KMZ85850.1"/>
    <property type="molecule type" value="Genomic_DNA"/>
</dbReference>
<reference evidence="2 3" key="1">
    <citation type="submission" date="2011-08" db="EMBL/GenBank/DDBJ databases">
        <title>The Genome Sequence of Plasmodium vivax Brazil I.</title>
        <authorList>
            <consortium name="The Broad Institute Genome Sequencing Platform"/>
            <consortium name="The Broad Institute Genome Sequencing Center for Infectious Disease"/>
            <person name="Neafsey D."/>
            <person name="Carlton J."/>
            <person name="Barnwell J."/>
            <person name="Collins W."/>
            <person name="Escalante A."/>
            <person name="Mullikin J."/>
            <person name="Saul A."/>
            <person name="Guigo R."/>
            <person name="Camara F."/>
            <person name="Young S.K."/>
            <person name="Zeng Q."/>
            <person name="Gargeya S."/>
            <person name="Fitzgerald M."/>
            <person name="Haas B."/>
            <person name="Abouelleil A."/>
            <person name="Alvarado L."/>
            <person name="Arachchi H.M."/>
            <person name="Berlin A."/>
            <person name="Brown A."/>
            <person name="Chapman S.B."/>
            <person name="Chen Z."/>
            <person name="Dunbar C."/>
            <person name="Freedman E."/>
            <person name="Gearin G."/>
            <person name="Gellesch M."/>
            <person name="Goldberg J."/>
            <person name="Griggs A."/>
            <person name="Gujja S."/>
            <person name="Heiman D."/>
            <person name="Howarth C."/>
            <person name="Larson L."/>
            <person name="Lui A."/>
            <person name="MacDonald P.J.P."/>
            <person name="Montmayeur A."/>
            <person name="Murphy C."/>
            <person name="Neiman D."/>
            <person name="Pearson M."/>
            <person name="Priest M."/>
            <person name="Roberts A."/>
            <person name="Saif S."/>
            <person name="Shea T."/>
            <person name="Shenoy N."/>
            <person name="Sisk P."/>
            <person name="Stolte C."/>
            <person name="Sykes S."/>
            <person name="Wortman J."/>
            <person name="Nusbaum C."/>
            <person name="Birren B."/>
        </authorList>
    </citation>
    <scope>NUCLEOTIDE SEQUENCE [LARGE SCALE GENOMIC DNA]</scope>
    <source>
        <strain evidence="2 3">Brazil I</strain>
    </source>
</reference>
<feature type="transmembrane region" description="Helical" evidence="1">
    <location>
        <begin position="176"/>
        <end position="197"/>
    </location>
</feature>
<feature type="transmembrane region" description="Helical" evidence="1">
    <location>
        <begin position="131"/>
        <end position="156"/>
    </location>
</feature>
<dbReference type="InterPro" id="IPR022139">
    <property type="entry name" value="Fam-L/Fam-M-like_plasmodium"/>
</dbReference>
<dbReference type="Proteomes" id="UP000053327">
    <property type="component" value="Unassembled WGS sequence"/>
</dbReference>
<organism evidence="2 3">
    <name type="scientific">Plasmodium vivax (strain Brazil I)</name>
    <dbReference type="NCBI Taxonomy" id="1033975"/>
    <lineage>
        <taxon>Eukaryota</taxon>
        <taxon>Sar</taxon>
        <taxon>Alveolata</taxon>
        <taxon>Apicomplexa</taxon>
        <taxon>Aconoidasida</taxon>
        <taxon>Haemosporida</taxon>
        <taxon>Plasmodiidae</taxon>
        <taxon>Plasmodium</taxon>
        <taxon>Plasmodium (Plasmodium)</taxon>
    </lineage>
</organism>